<feature type="compositionally biased region" description="Basic and acidic residues" evidence="1">
    <location>
        <begin position="81"/>
        <end position="97"/>
    </location>
</feature>
<name>A0A1D3S5H3_PLACU</name>
<dbReference type="EMBL" id="LT608166">
    <property type="protein sequence ID" value="SCN63779.1"/>
    <property type="molecule type" value="Genomic_DNA"/>
</dbReference>
<reference evidence="3 4" key="1">
    <citation type="submission" date="2016-08" db="EMBL/GenBank/DDBJ databases">
        <authorList>
            <consortium name="Pathogen Informatics"/>
        </authorList>
    </citation>
    <scope>NUCLEOTIDE SEQUENCE [LARGE SCALE GENOMIC DNA]</scope>
    <source>
        <strain evidence="3 4">CB</strain>
    </source>
</reference>
<dbReference type="AlphaFoldDB" id="A0A1D3S5H3"/>
<feature type="non-terminal residue" evidence="3">
    <location>
        <position position="161"/>
    </location>
</feature>
<keyword evidence="2" id="KW-0732">Signal</keyword>
<feature type="region of interest" description="Disordered" evidence="1">
    <location>
        <begin position="62"/>
        <end position="161"/>
    </location>
</feature>
<proteinExistence type="predicted"/>
<feature type="signal peptide" evidence="2">
    <location>
        <begin position="1"/>
        <end position="21"/>
    </location>
</feature>
<protein>
    <recommendedName>
        <fullName evidence="5">Fam-c protein</fullName>
    </recommendedName>
</protein>
<dbReference type="Proteomes" id="UP000195489">
    <property type="component" value="Chromosome 14"/>
</dbReference>
<evidence type="ECO:0000313" key="4">
    <source>
        <dbReference type="Proteomes" id="UP000195489"/>
    </source>
</evidence>
<sequence>MNKNIYSLVTVVSYILSIVTTQCFTNNEDLNTNVSKNENVHNEYEINSVNINNNGKFRCRSLSEHSIEDNSSSDSTAIQEPSDKNETETASDNDKSQDLLQNIPPEVLNNMIQEFLNNKETETADNKEAETTDNKEPETADNKEPETADNKEPGTADNKEP</sequence>
<gene>
    <name evidence="3" type="ORF">PCHCB_000489400</name>
</gene>
<evidence type="ECO:0000313" key="3">
    <source>
        <dbReference type="EMBL" id="SCN63779.1"/>
    </source>
</evidence>
<feature type="compositionally biased region" description="Basic and acidic residues" evidence="1">
    <location>
        <begin position="117"/>
        <end position="161"/>
    </location>
</feature>
<organism evidence="3 4">
    <name type="scientific">Plasmodium chabaudi chabaudi</name>
    <dbReference type="NCBI Taxonomy" id="31271"/>
    <lineage>
        <taxon>Eukaryota</taxon>
        <taxon>Sar</taxon>
        <taxon>Alveolata</taxon>
        <taxon>Apicomplexa</taxon>
        <taxon>Aconoidasida</taxon>
        <taxon>Haemosporida</taxon>
        <taxon>Plasmodiidae</taxon>
        <taxon>Plasmodium</taxon>
        <taxon>Plasmodium (Vinckeia)</taxon>
    </lineage>
</organism>
<evidence type="ECO:0008006" key="5">
    <source>
        <dbReference type="Google" id="ProtNLM"/>
    </source>
</evidence>
<feature type="chain" id="PRO_5008920655" description="Fam-c protein" evidence="2">
    <location>
        <begin position="22"/>
        <end position="161"/>
    </location>
</feature>
<accession>A0A1D3S5H3</accession>
<evidence type="ECO:0000256" key="1">
    <source>
        <dbReference type="SAM" id="MobiDB-lite"/>
    </source>
</evidence>
<evidence type="ECO:0000256" key="2">
    <source>
        <dbReference type="SAM" id="SignalP"/>
    </source>
</evidence>
<feature type="compositionally biased region" description="Polar residues" evidence="1">
    <location>
        <begin position="69"/>
        <end position="79"/>
    </location>
</feature>